<gene>
    <name evidence="1" type="ORF">CLI86_03445</name>
</gene>
<evidence type="ECO:0000313" key="2">
    <source>
        <dbReference type="Proteomes" id="UP000219259"/>
    </source>
</evidence>
<accession>A0A2A6EAC3</accession>
<dbReference type="EMBL" id="NSLJ01000006">
    <property type="protein sequence ID" value="PDP44503.1"/>
    <property type="molecule type" value="Genomic_DNA"/>
</dbReference>
<dbReference type="Proteomes" id="UP000219259">
    <property type="component" value="Unassembled WGS sequence"/>
</dbReference>
<comment type="caution">
    <text evidence="1">The sequence shown here is derived from an EMBL/GenBank/DDBJ whole genome shotgun (WGS) entry which is preliminary data.</text>
</comment>
<sequence length="122" mass="14017">MCEAHEALTFGLLLGQAKSDRKEIMSGFQPSKQGADMDTPPLRDRAEIYRACSPCAPCGQTYRVHGIRTQITVFVIPNIVRNLVEKRKEILRFALNDKLIVNCQWLIVMRGTRRIMYLENNH</sequence>
<dbReference type="AlphaFoldDB" id="A0A2A6EAC3"/>
<reference evidence="1 2" key="1">
    <citation type="submission" date="2017-09" db="EMBL/GenBank/DDBJ databases">
        <title>Phase variable restriction modification systems are present in the genome sequences of periodontal pathogens Prevotella intermedia, Tannerella forsythia and Porphyromonas gingivalis.</title>
        <authorList>
            <person name="Haigh R.D."/>
            <person name="Crawford L."/>
            <person name="Ralph J."/>
            <person name="Wanford J."/>
            <person name="Vartoukian S.R."/>
            <person name="Hijazib K."/>
            <person name="Wade W."/>
            <person name="Oggioni M.R."/>
        </authorList>
    </citation>
    <scope>NUCLEOTIDE SEQUENCE [LARGE SCALE GENOMIC DNA]</scope>
    <source>
        <strain evidence="1 2">WW11663</strain>
    </source>
</reference>
<evidence type="ECO:0000313" key="1">
    <source>
        <dbReference type="EMBL" id="PDP44503.1"/>
    </source>
</evidence>
<name>A0A2A6EAC3_TANFO</name>
<organism evidence="1 2">
    <name type="scientific">Tannerella forsythia</name>
    <name type="common">Bacteroides forsythus</name>
    <dbReference type="NCBI Taxonomy" id="28112"/>
    <lineage>
        <taxon>Bacteria</taxon>
        <taxon>Pseudomonadati</taxon>
        <taxon>Bacteroidota</taxon>
        <taxon>Bacteroidia</taxon>
        <taxon>Bacteroidales</taxon>
        <taxon>Tannerellaceae</taxon>
        <taxon>Tannerella</taxon>
    </lineage>
</organism>
<protein>
    <submittedName>
        <fullName evidence="1">Uncharacterized protein</fullName>
    </submittedName>
</protein>
<proteinExistence type="predicted"/>